<reference evidence="1 2" key="1">
    <citation type="journal article" date="2023" name="G3 (Bethesda)">
        <title>A haplotype-resolved chromosome-scale genome for Quercus rubra L. provides insights into the genetics of adaptive traits for red oak species.</title>
        <authorList>
            <person name="Kapoor B."/>
            <person name="Jenkins J."/>
            <person name="Schmutz J."/>
            <person name="Zhebentyayeva T."/>
            <person name="Kuelheim C."/>
            <person name="Coggeshall M."/>
            <person name="Heim C."/>
            <person name="Lasky J.R."/>
            <person name="Leites L."/>
            <person name="Islam-Faridi N."/>
            <person name="Romero-Severson J."/>
            <person name="DeLeo V.L."/>
            <person name="Lucas S.M."/>
            <person name="Lazic D."/>
            <person name="Gailing O."/>
            <person name="Carlson J."/>
            <person name="Staton M."/>
        </authorList>
    </citation>
    <scope>NUCLEOTIDE SEQUENCE [LARGE SCALE GENOMIC DNA]</scope>
    <source>
        <strain evidence="1">Pseudo-F2</strain>
    </source>
</reference>
<proteinExistence type="predicted"/>
<evidence type="ECO:0000313" key="1">
    <source>
        <dbReference type="EMBL" id="KAK4591218.1"/>
    </source>
</evidence>
<comment type="caution">
    <text evidence="1">The sequence shown here is derived from an EMBL/GenBank/DDBJ whole genome shotgun (WGS) entry which is preliminary data.</text>
</comment>
<dbReference type="Proteomes" id="UP001324115">
    <property type="component" value="Unassembled WGS sequence"/>
</dbReference>
<protein>
    <submittedName>
        <fullName evidence="1">Uncharacterized protein</fullName>
    </submittedName>
</protein>
<sequence>MICLNPLFTKCSVLEPKDAAKSRFLSKTWQRALASFPCIHLDESDFNAKSIEHPNNYPLKNEEIRKKKKAFMTYIDNTLQSRLEHTSSLEVEEFTLKLAYHDKEFVLPRVVKWITLICD</sequence>
<accession>A0AAN7IRC2</accession>
<dbReference type="EMBL" id="JAXUIC010000005">
    <property type="protein sequence ID" value="KAK4591218.1"/>
    <property type="molecule type" value="Genomic_DNA"/>
</dbReference>
<dbReference type="AlphaFoldDB" id="A0AAN7IRC2"/>
<name>A0AAN7IRC2_QUERU</name>
<keyword evidence="2" id="KW-1185">Reference proteome</keyword>
<organism evidence="1 2">
    <name type="scientific">Quercus rubra</name>
    <name type="common">Northern red oak</name>
    <name type="synonym">Quercus borealis</name>
    <dbReference type="NCBI Taxonomy" id="3512"/>
    <lineage>
        <taxon>Eukaryota</taxon>
        <taxon>Viridiplantae</taxon>
        <taxon>Streptophyta</taxon>
        <taxon>Embryophyta</taxon>
        <taxon>Tracheophyta</taxon>
        <taxon>Spermatophyta</taxon>
        <taxon>Magnoliopsida</taxon>
        <taxon>eudicotyledons</taxon>
        <taxon>Gunneridae</taxon>
        <taxon>Pentapetalae</taxon>
        <taxon>rosids</taxon>
        <taxon>fabids</taxon>
        <taxon>Fagales</taxon>
        <taxon>Fagaceae</taxon>
        <taxon>Quercus</taxon>
    </lineage>
</organism>
<evidence type="ECO:0000313" key="2">
    <source>
        <dbReference type="Proteomes" id="UP001324115"/>
    </source>
</evidence>
<gene>
    <name evidence="1" type="ORF">RGQ29_021423</name>
</gene>